<sequence>MTLDTVISGCVVYYLDSSDSLDAQRIAIVKDCLSDLDDLTTELEVDCQSYFLRLRELGEMLLHVQSSP</sequence>
<dbReference type="Proteomes" id="UP000593737">
    <property type="component" value="Chromosome"/>
</dbReference>
<organism evidence="1 2">
    <name type="scientific">Candidatus Nitrospira kreftii</name>
    <dbReference type="NCBI Taxonomy" id="2652173"/>
    <lineage>
        <taxon>Bacteria</taxon>
        <taxon>Pseudomonadati</taxon>
        <taxon>Nitrospirota</taxon>
        <taxon>Nitrospiria</taxon>
        <taxon>Nitrospirales</taxon>
        <taxon>Nitrospiraceae</taxon>
        <taxon>Nitrospira</taxon>
    </lineage>
</organism>
<reference evidence="1 2" key="1">
    <citation type="journal article" date="2020" name="ISME J.">
        <title>Enrichment and physiological characterization of a novel comammox Nitrospira indicates ammonium inhibition of complete nitrification.</title>
        <authorList>
            <person name="Sakoula D."/>
            <person name="Koch H."/>
            <person name="Frank J."/>
            <person name="Jetten M.S.M."/>
            <person name="van Kessel M.A.H.J."/>
            <person name="Lucker S."/>
        </authorList>
    </citation>
    <scope>NUCLEOTIDE SEQUENCE [LARGE SCALE GENOMIC DNA]</scope>
    <source>
        <strain evidence="1">Comreactor17</strain>
    </source>
</reference>
<proteinExistence type="predicted"/>
<evidence type="ECO:0000313" key="1">
    <source>
        <dbReference type="EMBL" id="QPD05788.1"/>
    </source>
</evidence>
<dbReference type="EMBL" id="CP047423">
    <property type="protein sequence ID" value="QPD05788.1"/>
    <property type="molecule type" value="Genomic_DNA"/>
</dbReference>
<accession>A0A7S8FH60</accession>
<dbReference type="AlphaFoldDB" id="A0A7S8FH60"/>
<gene>
    <name evidence="1" type="ORF">Nkreftii_003562</name>
</gene>
<protein>
    <submittedName>
        <fullName evidence="1">Uncharacterized protein</fullName>
    </submittedName>
</protein>
<name>A0A7S8FH60_9BACT</name>
<dbReference type="KEGG" id="nkf:Nkreftii_003562"/>
<evidence type="ECO:0000313" key="2">
    <source>
        <dbReference type="Proteomes" id="UP000593737"/>
    </source>
</evidence>